<dbReference type="OrthoDB" id="5471202at2"/>
<comment type="caution">
    <text evidence="1">The sequence shown here is derived from an EMBL/GenBank/DDBJ whole genome shotgun (WGS) entry which is preliminary data.</text>
</comment>
<evidence type="ECO:0000313" key="2">
    <source>
        <dbReference type="Proteomes" id="UP000181901"/>
    </source>
</evidence>
<evidence type="ECO:0000313" key="1">
    <source>
        <dbReference type="EMBL" id="OIQ49894.1"/>
    </source>
</evidence>
<accession>A0A1J5MTF1</accession>
<keyword evidence="2" id="KW-1185">Reference proteome</keyword>
<name>A0A1J5MTF1_9BACT</name>
<sequence length="141" mass="16080">MSDHINELFDKDGNLIGALLTAAAWTEVRDQVMAALGIRETPAVQEKPEPTADWEMLTQYWDFPYPVDMDVTCEHCGSRTENWSEDDPRLFRLTSANLAGLVAFKCMSCQAKVVKKHFKDEIVTECTPYLEEKLTSKEGRY</sequence>
<dbReference type="Proteomes" id="UP000181901">
    <property type="component" value="Unassembled WGS sequence"/>
</dbReference>
<protein>
    <submittedName>
        <fullName evidence="1">Uncharacterized protein</fullName>
    </submittedName>
</protein>
<reference evidence="1 2" key="1">
    <citation type="submission" date="2015-09" db="EMBL/GenBank/DDBJ databases">
        <title>Genome of Desulfovibrio dechloracetivorans BerOc1, a mercury methylating strain isolated from highly hydrocarbons and metals contaminated coastal sediments.</title>
        <authorList>
            <person name="Goni Urriza M."/>
            <person name="Gassie C."/>
            <person name="Bouchez O."/>
            <person name="Klopp C."/>
            <person name="Ranchou-Peyruse A."/>
            <person name="Remy G."/>
        </authorList>
    </citation>
    <scope>NUCLEOTIDE SEQUENCE [LARGE SCALE GENOMIC DNA]</scope>
    <source>
        <strain evidence="1 2">BerOc1</strain>
    </source>
</reference>
<organism evidence="1 2">
    <name type="scientific">Pseudodesulfovibrio hydrargyri</name>
    <dbReference type="NCBI Taxonomy" id="2125990"/>
    <lineage>
        <taxon>Bacteria</taxon>
        <taxon>Pseudomonadati</taxon>
        <taxon>Thermodesulfobacteriota</taxon>
        <taxon>Desulfovibrionia</taxon>
        <taxon>Desulfovibrionales</taxon>
        <taxon>Desulfovibrionaceae</taxon>
    </lineage>
</organism>
<dbReference type="EMBL" id="LKAQ01000004">
    <property type="protein sequence ID" value="OIQ49894.1"/>
    <property type="molecule type" value="Genomic_DNA"/>
</dbReference>
<dbReference type="RefSeq" id="WP_071545376.1">
    <property type="nucleotide sequence ID" value="NZ_LKAQ01000004.1"/>
</dbReference>
<dbReference type="AlphaFoldDB" id="A0A1J5MTF1"/>
<gene>
    <name evidence="1" type="ORF">BerOc1_01822</name>
</gene>
<proteinExistence type="predicted"/>